<evidence type="ECO:0000313" key="2">
    <source>
        <dbReference type="Proteomes" id="UP000037982"/>
    </source>
</evidence>
<evidence type="ECO:0000313" key="1">
    <source>
        <dbReference type="EMBL" id="KPC59207.1"/>
    </source>
</evidence>
<gene>
    <name evidence="1" type="ORF">ADL29_35970</name>
</gene>
<dbReference type="AlphaFoldDB" id="A0A0N0XTK7"/>
<dbReference type="PATRIC" id="fig|66876.3.peg.7921"/>
<accession>A0A0N0XTK7</accession>
<organism evidence="1 2">
    <name type="scientific">Streptomyces chattanoogensis</name>
    <dbReference type="NCBI Taxonomy" id="66876"/>
    <lineage>
        <taxon>Bacteria</taxon>
        <taxon>Bacillati</taxon>
        <taxon>Actinomycetota</taxon>
        <taxon>Actinomycetes</taxon>
        <taxon>Kitasatosporales</taxon>
        <taxon>Streptomycetaceae</taxon>
        <taxon>Streptomyces</taxon>
    </lineage>
</organism>
<comment type="caution">
    <text evidence="1">The sequence shown here is derived from an EMBL/GenBank/DDBJ whole genome shotgun (WGS) entry which is preliminary data.</text>
</comment>
<reference evidence="2" key="1">
    <citation type="submission" date="2015-07" db="EMBL/GenBank/DDBJ databases">
        <authorList>
            <person name="Ju K.-S."/>
            <person name="Doroghazi J.R."/>
            <person name="Metcalf W.W."/>
        </authorList>
    </citation>
    <scope>NUCLEOTIDE SEQUENCE [LARGE SCALE GENOMIC DNA]</scope>
    <source>
        <strain evidence="2">NRRL ISP-5002</strain>
    </source>
</reference>
<keyword evidence="2" id="KW-1185">Reference proteome</keyword>
<name>A0A0N0XTK7_9ACTN</name>
<proteinExistence type="predicted"/>
<dbReference type="Proteomes" id="UP000037982">
    <property type="component" value="Unassembled WGS sequence"/>
</dbReference>
<dbReference type="Pfam" id="PF20062">
    <property type="entry name" value="DUF6461"/>
    <property type="match status" value="1"/>
</dbReference>
<dbReference type="RefSeq" id="WP_053927698.1">
    <property type="nucleotide sequence ID" value="NZ_LGKG01000188.1"/>
</dbReference>
<sequence>MATSNPLEWIGEMHLAFSLTLVEGLADRELLVRLGCGPADIRVPEDSEEVDEFCAEAMAHDDDYGAVHGGVADGWAFALEPASIWAFDETRLAAASQGTRLIGCWHNGNALGYVEHWEDGRLITRFDMAEPELRREEGGEDPDRLTDQMHRAGFFDPANDQLPKLKALALLHGYTGVVLTPPQVVLASLAKIPSIDFDD</sequence>
<protein>
    <submittedName>
        <fullName evidence="1">Uncharacterized protein</fullName>
    </submittedName>
</protein>
<dbReference type="EMBL" id="LGKG01000188">
    <property type="protein sequence ID" value="KPC59207.1"/>
    <property type="molecule type" value="Genomic_DNA"/>
</dbReference>
<dbReference type="InterPro" id="IPR045592">
    <property type="entry name" value="DUF6461"/>
</dbReference>